<comment type="cofactor">
    <cofactor evidence="14 15">
        <name>Mn(2+)</name>
        <dbReference type="ChEBI" id="CHEBI:29035"/>
    </cofactor>
    <cofactor evidence="14 15">
        <name>Mg(2+)</name>
        <dbReference type="ChEBI" id="CHEBI:18420"/>
    </cofactor>
    <text evidence="14 15">Manganese or magnesium. Binds 1 divalent metal ion per monomer in the absence of substrate. May bind a second metal ion after substrate binding.</text>
</comment>
<evidence type="ECO:0000256" key="9">
    <source>
        <dbReference type="ARBA" id="ARBA00022722"/>
    </source>
</evidence>
<dbReference type="OrthoDB" id="9803420at2"/>
<feature type="domain" description="RNase H type-2" evidence="17">
    <location>
        <begin position="70"/>
        <end position="255"/>
    </location>
</feature>
<dbReference type="STRING" id="942150.IV64_GL000687"/>
<evidence type="ECO:0000256" key="3">
    <source>
        <dbReference type="ARBA" id="ARBA00004065"/>
    </source>
</evidence>
<evidence type="ECO:0000256" key="8">
    <source>
        <dbReference type="ARBA" id="ARBA00022490"/>
    </source>
</evidence>
<dbReference type="GO" id="GO:0043137">
    <property type="term" value="P:DNA replication, removal of RNA primer"/>
    <property type="evidence" value="ECO:0007669"/>
    <property type="project" value="TreeGrafter"/>
</dbReference>
<evidence type="ECO:0000256" key="1">
    <source>
        <dbReference type="ARBA" id="ARBA00000077"/>
    </source>
</evidence>
<dbReference type="HAMAP" id="MF_00052_B">
    <property type="entry name" value="RNase_HII_B"/>
    <property type="match status" value="1"/>
</dbReference>
<protein>
    <recommendedName>
        <fullName evidence="7 14">Ribonuclease HII</fullName>
        <shortName evidence="14">RNase HII</shortName>
        <ecNumber evidence="6 14">3.1.26.4</ecNumber>
    </recommendedName>
</protein>
<dbReference type="EMBL" id="JQCL01000080">
    <property type="protein sequence ID" value="KRO08595.1"/>
    <property type="molecule type" value="Genomic_DNA"/>
</dbReference>
<keyword evidence="12 14" id="KW-0378">Hydrolase</keyword>
<dbReference type="InterPro" id="IPR036397">
    <property type="entry name" value="RNaseH_sf"/>
</dbReference>
<evidence type="ECO:0000256" key="16">
    <source>
        <dbReference type="RuleBase" id="RU003515"/>
    </source>
</evidence>
<feature type="binding site" evidence="14 15">
    <location>
        <position position="168"/>
    </location>
    <ligand>
        <name>a divalent metal cation</name>
        <dbReference type="ChEBI" id="CHEBI:60240"/>
    </ligand>
</feature>
<feature type="binding site" evidence="14 15">
    <location>
        <position position="77"/>
    </location>
    <ligand>
        <name>a divalent metal cation</name>
        <dbReference type="ChEBI" id="CHEBI:60240"/>
    </ligand>
</feature>
<proteinExistence type="inferred from homology"/>
<dbReference type="GO" id="GO:0006298">
    <property type="term" value="P:mismatch repair"/>
    <property type="evidence" value="ECO:0007669"/>
    <property type="project" value="TreeGrafter"/>
</dbReference>
<dbReference type="PROSITE" id="PS51975">
    <property type="entry name" value="RNASE_H_2"/>
    <property type="match status" value="1"/>
</dbReference>
<evidence type="ECO:0000256" key="13">
    <source>
        <dbReference type="ARBA" id="ARBA00023211"/>
    </source>
</evidence>
<evidence type="ECO:0000256" key="12">
    <source>
        <dbReference type="ARBA" id="ARBA00022801"/>
    </source>
</evidence>
<comment type="cofactor">
    <cofactor evidence="2">
        <name>Mg(2+)</name>
        <dbReference type="ChEBI" id="CHEBI:18420"/>
    </cofactor>
</comment>
<dbReference type="AlphaFoldDB" id="A0A0R2MBF7"/>
<dbReference type="PANTHER" id="PTHR10954:SF18">
    <property type="entry name" value="RIBONUCLEASE HII"/>
    <property type="match status" value="1"/>
</dbReference>
<name>A0A0R2MBF7_9LACO</name>
<sequence length="255" mass="28070">MPEYTIADFKRLLADEPTAEILALAQADARKGVQQAYQRFEKQQAKHAALLARFKQHMHLEREFWAKGGQYVAGIDEVGRGPLAGPVVTAAVVIPQDFDLLEVNDSKQLTAKKRAELFPKILEEAVAVSLGVASSQQIDQLNIYEATRVAMAQAVNNLTVRPTRLLVDAMQIPVPIEQTRLIKGDAKSASISAASIVAKVARDHLMETYDQVYPGYDFADNMGYGTAKHLAGLQQLGVTPIHRHSFSPVRDAARR</sequence>
<dbReference type="GO" id="GO:0030145">
    <property type="term" value="F:manganese ion binding"/>
    <property type="evidence" value="ECO:0007669"/>
    <property type="project" value="UniProtKB-UniRule"/>
</dbReference>
<evidence type="ECO:0000256" key="7">
    <source>
        <dbReference type="ARBA" id="ARBA00019179"/>
    </source>
</evidence>
<evidence type="ECO:0000256" key="6">
    <source>
        <dbReference type="ARBA" id="ARBA00012180"/>
    </source>
</evidence>
<evidence type="ECO:0000259" key="17">
    <source>
        <dbReference type="PROSITE" id="PS51975"/>
    </source>
</evidence>
<dbReference type="InterPro" id="IPR024567">
    <property type="entry name" value="RNase_HII/HIII_dom"/>
</dbReference>
<dbReference type="NCBIfam" id="NF000594">
    <property type="entry name" value="PRK00015.1-1"/>
    <property type="match status" value="1"/>
</dbReference>
<reference evidence="18 19" key="1">
    <citation type="journal article" date="2015" name="Genome Announc.">
        <title>Expanding the biotechnology potential of lactobacilli through comparative genomics of 213 strains and associated genera.</title>
        <authorList>
            <person name="Sun Z."/>
            <person name="Harris H.M."/>
            <person name="McCann A."/>
            <person name="Guo C."/>
            <person name="Argimon S."/>
            <person name="Zhang W."/>
            <person name="Yang X."/>
            <person name="Jeffery I.B."/>
            <person name="Cooney J.C."/>
            <person name="Kagawa T.F."/>
            <person name="Liu W."/>
            <person name="Song Y."/>
            <person name="Salvetti E."/>
            <person name="Wrobel A."/>
            <person name="Rasinkangas P."/>
            <person name="Parkhill J."/>
            <person name="Rea M.C."/>
            <person name="O'Sullivan O."/>
            <person name="Ritari J."/>
            <person name="Douillard F.P."/>
            <person name="Paul Ross R."/>
            <person name="Yang R."/>
            <person name="Briner A.E."/>
            <person name="Felis G.E."/>
            <person name="de Vos W.M."/>
            <person name="Barrangou R."/>
            <person name="Klaenhammer T.R."/>
            <person name="Caufield P.W."/>
            <person name="Cui Y."/>
            <person name="Zhang H."/>
            <person name="O'Toole P.W."/>
        </authorList>
    </citation>
    <scope>NUCLEOTIDE SEQUENCE [LARGE SCALE GENOMIC DNA]</scope>
    <source>
        <strain evidence="18 19">LMG 26013</strain>
    </source>
</reference>
<evidence type="ECO:0000313" key="19">
    <source>
        <dbReference type="Proteomes" id="UP000051783"/>
    </source>
</evidence>
<dbReference type="PANTHER" id="PTHR10954">
    <property type="entry name" value="RIBONUCLEASE H2 SUBUNIT A"/>
    <property type="match status" value="1"/>
</dbReference>
<dbReference type="GO" id="GO:0003723">
    <property type="term" value="F:RNA binding"/>
    <property type="evidence" value="ECO:0007669"/>
    <property type="project" value="UniProtKB-UniRule"/>
</dbReference>
<evidence type="ECO:0000256" key="14">
    <source>
        <dbReference type="HAMAP-Rule" id="MF_00052"/>
    </source>
</evidence>
<keyword evidence="8 14" id="KW-0963">Cytoplasm</keyword>
<comment type="similarity">
    <text evidence="5 14 16">Belongs to the RNase HII family.</text>
</comment>
<organism evidence="18 19">
    <name type="scientific">Lactiplantibacillus xiangfangensis</name>
    <dbReference type="NCBI Taxonomy" id="942150"/>
    <lineage>
        <taxon>Bacteria</taxon>
        <taxon>Bacillati</taxon>
        <taxon>Bacillota</taxon>
        <taxon>Bacilli</taxon>
        <taxon>Lactobacillales</taxon>
        <taxon>Lactobacillaceae</taxon>
        <taxon>Lactiplantibacillus</taxon>
    </lineage>
</organism>
<dbReference type="Proteomes" id="UP000051783">
    <property type="component" value="Unassembled WGS sequence"/>
</dbReference>
<evidence type="ECO:0000256" key="4">
    <source>
        <dbReference type="ARBA" id="ARBA00004496"/>
    </source>
</evidence>
<dbReference type="GO" id="GO:0032299">
    <property type="term" value="C:ribonuclease H2 complex"/>
    <property type="evidence" value="ECO:0007669"/>
    <property type="project" value="TreeGrafter"/>
</dbReference>
<comment type="catalytic activity">
    <reaction evidence="1 14 15 16">
        <text>Endonucleolytic cleavage to 5'-phosphomonoester.</text>
        <dbReference type="EC" id="3.1.26.4"/>
    </reaction>
</comment>
<evidence type="ECO:0000256" key="11">
    <source>
        <dbReference type="ARBA" id="ARBA00022759"/>
    </source>
</evidence>
<dbReference type="SUPFAM" id="SSF53098">
    <property type="entry name" value="Ribonuclease H-like"/>
    <property type="match status" value="1"/>
</dbReference>
<evidence type="ECO:0000256" key="10">
    <source>
        <dbReference type="ARBA" id="ARBA00022723"/>
    </source>
</evidence>
<comment type="caution">
    <text evidence="18">The sequence shown here is derived from an EMBL/GenBank/DDBJ whole genome shotgun (WGS) entry which is preliminary data.</text>
</comment>
<dbReference type="InterPro" id="IPR012337">
    <property type="entry name" value="RNaseH-like_sf"/>
</dbReference>
<keyword evidence="9 14" id="KW-0540">Nuclease</keyword>
<comment type="subcellular location">
    <subcellularLocation>
        <location evidence="4 14">Cytoplasm</location>
    </subcellularLocation>
</comment>
<dbReference type="RefSeq" id="WP_057707181.1">
    <property type="nucleotide sequence ID" value="NZ_JQCL01000080.1"/>
</dbReference>
<dbReference type="InterPro" id="IPR022898">
    <property type="entry name" value="RNase_HII"/>
</dbReference>
<dbReference type="NCBIfam" id="NF000595">
    <property type="entry name" value="PRK00015.1-3"/>
    <property type="match status" value="1"/>
</dbReference>
<dbReference type="CDD" id="cd07182">
    <property type="entry name" value="RNase_HII_bacteria_HII_like"/>
    <property type="match status" value="1"/>
</dbReference>
<evidence type="ECO:0000256" key="5">
    <source>
        <dbReference type="ARBA" id="ARBA00007383"/>
    </source>
</evidence>
<keyword evidence="13 14" id="KW-0464">Manganese</keyword>
<dbReference type="Pfam" id="PF01351">
    <property type="entry name" value="RNase_HII"/>
    <property type="match status" value="1"/>
</dbReference>
<dbReference type="GO" id="GO:0004523">
    <property type="term" value="F:RNA-DNA hybrid ribonuclease activity"/>
    <property type="evidence" value="ECO:0007669"/>
    <property type="project" value="UniProtKB-UniRule"/>
</dbReference>
<evidence type="ECO:0000256" key="15">
    <source>
        <dbReference type="PROSITE-ProRule" id="PRU01319"/>
    </source>
</evidence>
<dbReference type="FunFam" id="3.30.420.10:FF:000006">
    <property type="entry name" value="Ribonuclease HII"/>
    <property type="match status" value="1"/>
</dbReference>
<keyword evidence="11 14" id="KW-0255">Endonuclease</keyword>
<dbReference type="PATRIC" id="fig|942150.3.peg.704"/>
<feature type="binding site" evidence="14 15">
    <location>
        <position position="76"/>
    </location>
    <ligand>
        <name>a divalent metal cation</name>
        <dbReference type="ChEBI" id="CHEBI:60240"/>
    </ligand>
</feature>
<keyword evidence="10 14" id="KW-0479">Metal-binding</keyword>
<dbReference type="InterPro" id="IPR001352">
    <property type="entry name" value="RNase_HII/HIII"/>
</dbReference>
<keyword evidence="19" id="KW-1185">Reference proteome</keyword>
<accession>A0A0R2MBF7</accession>
<comment type="function">
    <text evidence="3 14 16">Endonuclease that specifically degrades the RNA of RNA-DNA hybrids.</text>
</comment>
<evidence type="ECO:0000313" key="18">
    <source>
        <dbReference type="EMBL" id="KRO08595.1"/>
    </source>
</evidence>
<gene>
    <name evidence="14" type="primary">rnhB</name>
    <name evidence="18" type="ORF">IV64_GL000687</name>
</gene>
<dbReference type="Gene3D" id="3.30.420.10">
    <property type="entry name" value="Ribonuclease H-like superfamily/Ribonuclease H"/>
    <property type="match status" value="1"/>
</dbReference>
<evidence type="ECO:0000256" key="2">
    <source>
        <dbReference type="ARBA" id="ARBA00001946"/>
    </source>
</evidence>
<dbReference type="EC" id="3.1.26.4" evidence="6 14"/>
<dbReference type="GO" id="GO:0005737">
    <property type="term" value="C:cytoplasm"/>
    <property type="evidence" value="ECO:0007669"/>
    <property type="project" value="UniProtKB-SubCell"/>
</dbReference>